<accession>A0A8S0SZX7</accession>
<reference evidence="1 2" key="1">
    <citation type="submission" date="2019-12" db="EMBL/GenBank/DDBJ databases">
        <authorList>
            <person name="Alioto T."/>
            <person name="Alioto T."/>
            <person name="Gomez Garrido J."/>
        </authorList>
    </citation>
    <scope>NUCLEOTIDE SEQUENCE [LARGE SCALE GENOMIC DNA]</scope>
</reference>
<keyword evidence="2" id="KW-1185">Reference proteome</keyword>
<comment type="caution">
    <text evidence="1">The sequence shown here is derived from an EMBL/GenBank/DDBJ whole genome shotgun (WGS) entry which is preliminary data.</text>
</comment>
<dbReference type="AlphaFoldDB" id="A0A8S0SZX7"/>
<evidence type="ECO:0000313" key="1">
    <source>
        <dbReference type="EMBL" id="CAA2997879.1"/>
    </source>
</evidence>
<dbReference type="Proteomes" id="UP000594638">
    <property type="component" value="Unassembled WGS sequence"/>
</dbReference>
<proteinExistence type="predicted"/>
<dbReference type="EMBL" id="CACTIH010005572">
    <property type="protein sequence ID" value="CAA2997879.1"/>
    <property type="molecule type" value="Genomic_DNA"/>
</dbReference>
<name>A0A8S0SZX7_OLEEU</name>
<evidence type="ECO:0000313" key="2">
    <source>
        <dbReference type="Proteomes" id="UP000594638"/>
    </source>
</evidence>
<organism evidence="1 2">
    <name type="scientific">Olea europaea subsp. europaea</name>
    <dbReference type="NCBI Taxonomy" id="158383"/>
    <lineage>
        <taxon>Eukaryota</taxon>
        <taxon>Viridiplantae</taxon>
        <taxon>Streptophyta</taxon>
        <taxon>Embryophyta</taxon>
        <taxon>Tracheophyta</taxon>
        <taxon>Spermatophyta</taxon>
        <taxon>Magnoliopsida</taxon>
        <taxon>eudicotyledons</taxon>
        <taxon>Gunneridae</taxon>
        <taxon>Pentapetalae</taxon>
        <taxon>asterids</taxon>
        <taxon>lamiids</taxon>
        <taxon>Lamiales</taxon>
        <taxon>Oleaceae</taxon>
        <taxon>Oleeae</taxon>
        <taxon>Olea</taxon>
    </lineage>
</organism>
<gene>
    <name evidence="1" type="ORF">OLEA9_A114954</name>
</gene>
<protein>
    <submittedName>
        <fullName evidence="1">Uncharacterized protein</fullName>
    </submittedName>
</protein>
<dbReference type="Gramene" id="OE9A114954T1">
    <property type="protein sequence ID" value="OE9A114954C1"/>
    <property type="gene ID" value="OE9A114954"/>
</dbReference>
<sequence length="104" mass="11992">MVLFVTYYSFRQNYLLGGILMDVPLLKTRDCVAMHHCYVVAFKSRPPGFIAYSPFSLVEKLFSKALALASHREKYQQEQKGKNGLSIFTGMNYVVNAQLRYCLR</sequence>